<name>A0A9Q0J907_9ROSI</name>
<feature type="region of interest" description="Disordered" evidence="1">
    <location>
        <begin position="55"/>
        <end position="74"/>
    </location>
</feature>
<dbReference type="AlphaFoldDB" id="A0A9Q0J907"/>
<accession>A0A9Q0J907</accession>
<reference evidence="2" key="1">
    <citation type="submission" date="2022-02" db="EMBL/GenBank/DDBJ databases">
        <authorList>
            <person name="Henning P.M."/>
            <person name="McCubbin A.G."/>
            <person name="Shore J.S."/>
        </authorList>
    </citation>
    <scope>NUCLEOTIDE SEQUENCE</scope>
    <source>
        <strain evidence="2">F60SS</strain>
        <tissue evidence="2">Leaves</tissue>
    </source>
</reference>
<keyword evidence="3" id="KW-1185">Reference proteome</keyword>
<feature type="region of interest" description="Disordered" evidence="1">
    <location>
        <begin position="21"/>
        <end position="41"/>
    </location>
</feature>
<evidence type="ECO:0000313" key="2">
    <source>
        <dbReference type="EMBL" id="KAJ4832080.1"/>
    </source>
</evidence>
<dbReference type="Proteomes" id="UP001141552">
    <property type="component" value="Unassembled WGS sequence"/>
</dbReference>
<organism evidence="2 3">
    <name type="scientific">Turnera subulata</name>
    <dbReference type="NCBI Taxonomy" id="218843"/>
    <lineage>
        <taxon>Eukaryota</taxon>
        <taxon>Viridiplantae</taxon>
        <taxon>Streptophyta</taxon>
        <taxon>Embryophyta</taxon>
        <taxon>Tracheophyta</taxon>
        <taxon>Spermatophyta</taxon>
        <taxon>Magnoliopsida</taxon>
        <taxon>eudicotyledons</taxon>
        <taxon>Gunneridae</taxon>
        <taxon>Pentapetalae</taxon>
        <taxon>rosids</taxon>
        <taxon>fabids</taxon>
        <taxon>Malpighiales</taxon>
        <taxon>Passifloraceae</taxon>
        <taxon>Turnera</taxon>
    </lineage>
</organism>
<reference evidence="2" key="2">
    <citation type="journal article" date="2023" name="Plants (Basel)">
        <title>Annotation of the Turnera subulata (Passifloraceae) Draft Genome Reveals the S-Locus Evolved after the Divergence of Turneroideae from Passifloroideae in a Stepwise Manner.</title>
        <authorList>
            <person name="Henning P.M."/>
            <person name="Roalson E.H."/>
            <person name="Mir W."/>
            <person name="McCubbin A.G."/>
            <person name="Shore J.S."/>
        </authorList>
    </citation>
    <scope>NUCLEOTIDE SEQUENCE</scope>
    <source>
        <strain evidence="2">F60SS</strain>
    </source>
</reference>
<comment type="caution">
    <text evidence="2">The sequence shown here is derived from an EMBL/GenBank/DDBJ whole genome shotgun (WGS) entry which is preliminary data.</text>
</comment>
<protein>
    <submittedName>
        <fullName evidence="2">Uncharacterized protein</fullName>
    </submittedName>
</protein>
<evidence type="ECO:0000313" key="3">
    <source>
        <dbReference type="Proteomes" id="UP001141552"/>
    </source>
</evidence>
<feature type="compositionally biased region" description="Low complexity" evidence="1">
    <location>
        <begin position="22"/>
        <end position="41"/>
    </location>
</feature>
<sequence>MLHQCQLAKISEGHCIHCESTPSALSPGGSALSSAAQPSPSAAPPLFFFSSSPLPPPSKLSLHSSSATSDCSCS</sequence>
<proteinExistence type="predicted"/>
<gene>
    <name evidence="2" type="ORF">Tsubulata_009849</name>
</gene>
<feature type="compositionally biased region" description="Low complexity" evidence="1">
    <location>
        <begin position="59"/>
        <end position="74"/>
    </location>
</feature>
<evidence type="ECO:0000256" key="1">
    <source>
        <dbReference type="SAM" id="MobiDB-lite"/>
    </source>
</evidence>
<dbReference type="EMBL" id="JAKUCV010005205">
    <property type="protein sequence ID" value="KAJ4832080.1"/>
    <property type="molecule type" value="Genomic_DNA"/>
</dbReference>